<sequence>MVTSDMAASLAFYRRLGLDIPADADGEPHVEAQLPGGLRIAWDSEATVRSFAPEWEPGPRGAGRIGLAFLCDGPADVDKVYAALTGAGYEGRTAPWDAAWGQRYAVLGDPDGNGVDLFAPLTGG</sequence>
<proteinExistence type="predicted"/>
<protein>
    <submittedName>
        <fullName evidence="2">Glyoxalase</fullName>
    </submittedName>
</protein>
<keyword evidence="3" id="KW-1185">Reference proteome</keyword>
<evidence type="ECO:0000313" key="3">
    <source>
        <dbReference type="Proteomes" id="UP000477722"/>
    </source>
</evidence>
<reference evidence="2 3" key="1">
    <citation type="submission" date="2020-02" db="EMBL/GenBank/DDBJ databases">
        <title>Whole-genome analyses of novel actinobacteria.</title>
        <authorList>
            <person name="Sahin N."/>
            <person name="Tatar D."/>
        </authorList>
    </citation>
    <scope>NUCLEOTIDE SEQUENCE [LARGE SCALE GENOMIC DNA]</scope>
    <source>
        <strain evidence="2 3">SB3404</strain>
    </source>
</reference>
<gene>
    <name evidence="2" type="ORF">G5C65_24410</name>
</gene>
<dbReference type="AlphaFoldDB" id="A0A6G4X1L6"/>
<evidence type="ECO:0000313" key="2">
    <source>
        <dbReference type="EMBL" id="NGO71436.1"/>
    </source>
</evidence>
<dbReference type="InterPro" id="IPR029068">
    <property type="entry name" value="Glyas_Bleomycin-R_OHBP_Dase"/>
</dbReference>
<dbReference type="PANTHER" id="PTHR36503">
    <property type="entry name" value="BLR2520 PROTEIN"/>
    <property type="match status" value="1"/>
</dbReference>
<dbReference type="Proteomes" id="UP000477722">
    <property type="component" value="Unassembled WGS sequence"/>
</dbReference>
<dbReference type="InterPro" id="IPR037523">
    <property type="entry name" value="VOC_core"/>
</dbReference>
<dbReference type="EMBL" id="JAAKZZ010000304">
    <property type="protein sequence ID" value="NGO71436.1"/>
    <property type="molecule type" value="Genomic_DNA"/>
</dbReference>
<evidence type="ECO:0000259" key="1">
    <source>
        <dbReference type="PROSITE" id="PS51819"/>
    </source>
</evidence>
<dbReference type="SUPFAM" id="SSF54593">
    <property type="entry name" value="Glyoxalase/Bleomycin resistance protein/Dihydroxybiphenyl dioxygenase"/>
    <property type="match status" value="1"/>
</dbReference>
<dbReference type="PANTHER" id="PTHR36503:SF3">
    <property type="entry name" value="BLR0126 PROTEIN"/>
    <property type="match status" value="1"/>
</dbReference>
<dbReference type="Pfam" id="PF00903">
    <property type="entry name" value="Glyoxalase"/>
    <property type="match status" value="1"/>
</dbReference>
<name>A0A6G4X1L6_9ACTN</name>
<accession>A0A6G4X1L6</accession>
<dbReference type="Gene3D" id="3.10.180.10">
    <property type="entry name" value="2,3-Dihydroxybiphenyl 1,2-Dioxygenase, domain 1"/>
    <property type="match status" value="1"/>
</dbReference>
<feature type="domain" description="VOC" evidence="1">
    <location>
        <begin position="1"/>
        <end position="120"/>
    </location>
</feature>
<dbReference type="InterPro" id="IPR004360">
    <property type="entry name" value="Glyas_Fos-R_dOase_dom"/>
</dbReference>
<organism evidence="2 3">
    <name type="scientific">Streptomyces boncukensis</name>
    <dbReference type="NCBI Taxonomy" id="2711219"/>
    <lineage>
        <taxon>Bacteria</taxon>
        <taxon>Bacillati</taxon>
        <taxon>Actinomycetota</taxon>
        <taxon>Actinomycetes</taxon>
        <taxon>Kitasatosporales</taxon>
        <taxon>Streptomycetaceae</taxon>
        <taxon>Streptomyces</taxon>
    </lineage>
</organism>
<dbReference type="PROSITE" id="PS51819">
    <property type="entry name" value="VOC"/>
    <property type="match status" value="1"/>
</dbReference>
<comment type="caution">
    <text evidence="2">The sequence shown here is derived from an EMBL/GenBank/DDBJ whole genome shotgun (WGS) entry which is preliminary data.</text>
</comment>